<gene>
    <name evidence="1" type="ORF">MRB53_026159</name>
</gene>
<comment type="caution">
    <text evidence="1">The sequence shown here is derived from an EMBL/GenBank/DDBJ whole genome shotgun (WGS) entry which is preliminary data.</text>
</comment>
<reference evidence="1 2" key="1">
    <citation type="journal article" date="2022" name="Hortic Res">
        <title>A haplotype resolved chromosomal level avocado genome allows analysis of novel avocado genes.</title>
        <authorList>
            <person name="Nath O."/>
            <person name="Fletcher S.J."/>
            <person name="Hayward A."/>
            <person name="Shaw L.M."/>
            <person name="Masouleh A.K."/>
            <person name="Furtado A."/>
            <person name="Henry R.J."/>
            <person name="Mitter N."/>
        </authorList>
    </citation>
    <scope>NUCLEOTIDE SEQUENCE [LARGE SCALE GENOMIC DNA]</scope>
    <source>
        <strain evidence="2">cv. Hass</strain>
    </source>
</reference>
<evidence type="ECO:0000313" key="1">
    <source>
        <dbReference type="EMBL" id="KAJ8632823.1"/>
    </source>
</evidence>
<evidence type="ECO:0000313" key="2">
    <source>
        <dbReference type="Proteomes" id="UP001234297"/>
    </source>
</evidence>
<keyword evidence="2" id="KW-1185">Reference proteome</keyword>
<protein>
    <submittedName>
        <fullName evidence="1">Uncharacterized protein</fullName>
    </submittedName>
</protein>
<dbReference type="EMBL" id="CM056816">
    <property type="protein sequence ID" value="KAJ8632823.1"/>
    <property type="molecule type" value="Genomic_DNA"/>
</dbReference>
<proteinExistence type="predicted"/>
<name>A0ACC2LI29_PERAE</name>
<sequence>MRCSDPIFLLCSRNAAASLFFSLSVSPPSSAPPCTAPRSTAISSPPSDAGPASTALSAPLTKRTRPFTELIQQMQVKGVQMASALSRICRLNLTTSRFCRSHEIPKGPLLRRLYYLFLQLSLDSSFHQYKFGDRFSMDIWNKYFVVNLKFEDMLLEFDPSVVLEKCQILLTILERLCSLDLILHAACHKVQSGESIFCFKKSVSHECKYTLDDAAVSCIREELDASMHFAKQGCSSVALLCSILEVFTDELLVHHHLREHFVQANRVSFTKERLFICEGGYGDIVLEVISAHFLLSVSGESGINGFPETLFWSYDKDFKIPQLSVTAAMAMLGTSAVYTAPEVLQAHLISLASESIGIEKPPENMKLNPLLLNSYILAFELSVNLYTRCNLTFRMGSWVMEPCIMDRVSGSTFKAYVQPDTYVKIHSQLSKLIDPCHPCFRCMFSRPKSDMLSASIEYIKENDSIIDKSCRDEACLILNYVIEMILCGDMGVKVPHHQEEINRQELYFLAAALKLMSCSLLQVVWCMRSYGTAGGLKTLKDFFDCQEYDLITTIVSCFGQCIVNQPIQRTLLGVMGTYPARHKDSKLVLVHFAGLLSFSFDAGVDFLWKDNIFVMMALMNLLFFEEGNLDALLPLIDRKEKSFFSQSSTEVSQDLVCRSSSRIVASNFEKIQTLYICERRCLTYSTEGLATHALSLVEKPDGQVKSSQNTLDNPKDTEDDCEEEEDIDTVSGRNFLEDLGMSSDSIDDLADFVVCKRGKDYSSWMKMRLKYRKWKCGKMRVERERRARTMALEYIKDTGSKRHRRM</sequence>
<dbReference type="Proteomes" id="UP001234297">
    <property type="component" value="Chromosome 8"/>
</dbReference>
<accession>A0ACC2LI29</accession>
<organism evidence="1 2">
    <name type="scientific">Persea americana</name>
    <name type="common">Avocado</name>
    <dbReference type="NCBI Taxonomy" id="3435"/>
    <lineage>
        <taxon>Eukaryota</taxon>
        <taxon>Viridiplantae</taxon>
        <taxon>Streptophyta</taxon>
        <taxon>Embryophyta</taxon>
        <taxon>Tracheophyta</taxon>
        <taxon>Spermatophyta</taxon>
        <taxon>Magnoliopsida</taxon>
        <taxon>Magnoliidae</taxon>
        <taxon>Laurales</taxon>
        <taxon>Lauraceae</taxon>
        <taxon>Persea</taxon>
    </lineage>
</organism>